<evidence type="ECO:0000259" key="1">
    <source>
        <dbReference type="Pfam" id="PF01370"/>
    </source>
</evidence>
<dbReference type="EMBL" id="LBIC01000009">
    <property type="protein sequence ID" value="KKW90675.1"/>
    <property type="molecule type" value="Genomic_DNA"/>
</dbReference>
<feature type="domain" description="NAD-dependent epimerase/dehydratase" evidence="1">
    <location>
        <begin position="5"/>
        <end position="223"/>
    </location>
</feature>
<dbReference type="InterPro" id="IPR050177">
    <property type="entry name" value="Lipid_A_modif_metabolic_enz"/>
</dbReference>
<reference evidence="2 3" key="1">
    <citation type="submission" date="2015-04" db="EMBL/GenBank/DDBJ databases">
        <title>Genome sequence of aromatic hydrocarbons-degrading Sphingobium chungbukense DJ77.</title>
        <authorList>
            <person name="Kim Y.-C."/>
            <person name="Chae J.-C."/>
        </authorList>
    </citation>
    <scope>NUCLEOTIDE SEQUENCE [LARGE SCALE GENOMIC DNA]</scope>
    <source>
        <strain evidence="2 3">DJ77</strain>
    </source>
</reference>
<dbReference type="Pfam" id="PF01370">
    <property type="entry name" value="Epimerase"/>
    <property type="match status" value="1"/>
</dbReference>
<dbReference type="InterPro" id="IPR036291">
    <property type="entry name" value="NAD(P)-bd_dom_sf"/>
</dbReference>
<keyword evidence="3" id="KW-1185">Reference proteome</keyword>
<dbReference type="PANTHER" id="PTHR43245">
    <property type="entry name" value="BIFUNCTIONAL POLYMYXIN RESISTANCE PROTEIN ARNA"/>
    <property type="match status" value="1"/>
</dbReference>
<dbReference type="AlphaFoldDB" id="A0A0M3ALE5"/>
<evidence type="ECO:0000313" key="3">
    <source>
        <dbReference type="Proteomes" id="UP000033874"/>
    </source>
</evidence>
<comment type="caution">
    <text evidence="2">The sequence shown here is derived from an EMBL/GenBank/DDBJ whole genome shotgun (WGS) entry which is preliminary data.</text>
</comment>
<name>A0A0M3ALE5_9SPHN</name>
<accession>A0A0M3ALE5</accession>
<organism evidence="2 3">
    <name type="scientific">Sphingobium chungbukense</name>
    <dbReference type="NCBI Taxonomy" id="56193"/>
    <lineage>
        <taxon>Bacteria</taxon>
        <taxon>Pseudomonadati</taxon>
        <taxon>Pseudomonadota</taxon>
        <taxon>Alphaproteobacteria</taxon>
        <taxon>Sphingomonadales</taxon>
        <taxon>Sphingomonadaceae</taxon>
        <taxon>Sphingobium</taxon>
    </lineage>
</organism>
<sequence>MTLHLVTGGCGFIGARMARRLWERGERVRVVDLLRDSTLPRGVEFRQASICDRAAMADALRGVNVLHHYAALVAQSDAGRRYQAVNVEGSRVMGEEAIRAGVDAIVHLSSTSVYGLPPDGPITANMIPQPLEGYGRSKLMAERLMARLCEAAGVPLITIRPRATLGEGRLGIYQILFDWIAEHRRLPVIGDGGNRMQFVHVDDLVDFILLALSLERSGTYNVGTDEFGTLRQDLEGLIDHAGSRSRIVGLPVMPAMMALGMLHALRLSPLVPWQYRTYHRDCHFDVAPLLAMGWKPRWSNAAMLAESYDGYRAHRPVSGASAHRSPLRQQAIGLLRRLS</sequence>
<protein>
    <submittedName>
        <fullName evidence="2">Epimerase</fullName>
    </submittedName>
</protein>
<dbReference type="Proteomes" id="UP000033874">
    <property type="component" value="Unassembled WGS sequence"/>
</dbReference>
<gene>
    <name evidence="2" type="ORF">YP76_19130</name>
</gene>
<dbReference type="STRING" id="56193.YP76_19130"/>
<dbReference type="RefSeq" id="WP_046765175.1">
    <property type="nucleotide sequence ID" value="NZ_LBIC01000009.1"/>
</dbReference>
<dbReference type="PATRIC" id="fig|56193.3.peg.4028"/>
<proteinExistence type="predicted"/>
<evidence type="ECO:0000313" key="2">
    <source>
        <dbReference type="EMBL" id="KKW90675.1"/>
    </source>
</evidence>
<dbReference type="SUPFAM" id="SSF51735">
    <property type="entry name" value="NAD(P)-binding Rossmann-fold domains"/>
    <property type="match status" value="1"/>
</dbReference>
<dbReference type="InterPro" id="IPR001509">
    <property type="entry name" value="Epimerase_deHydtase"/>
</dbReference>
<dbReference type="Gene3D" id="3.40.50.720">
    <property type="entry name" value="NAD(P)-binding Rossmann-like Domain"/>
    <property type="match status" value="1"/>
</dbReference>